<dbReference type="CDD" id="cd00405">
    <property type="entry name" value="PRAI"/>
    <property type="match status" value="1"/>
</dbReference>
<proteinExistence type="inferred from homology"/>
<dbReference type="Proteomes" id="UP001204798">
    <property type="component" value="Unassembled WGS sequence"/>
</dbReference>
<evidence type="ECO:0000256" key="2">
    <source>
        <dbReference type="ARBA" id="ARBA00004664"/>
    </source>
</evidence>
<keyword evidence="8 9" id="KW-0413">Isomerase</keyword>
<dbReference type="InterPro" id="IPR044643">
    <property type="entry name" value="TrpF_fam"/>
</dbReference>
<keyword evidence="5 9" id="KW-0028">Amino-acid biosynthesis</keyword>
<evidence type="ECO:0000256" key="4">
    <source>
        <dbReference type="ARBA" id="ARBA00022272"/>
    </source>
</evidence>
<evidence type="ECO:0000313" key="12">
    <source>
        <dbReference type="Proteomes" id="UP001204798"/>
    </source>
</evidence>
<evidence type="ECO:0000256" key="3">
    <source>
        <dbReference type="ARBA" id="ARBA00012572"/>
    </source>
</evidence>
<comment type="catalytic activity">
    <reaction evidence="1 9">
        <text>N-(5-phospho-beta-D-ribosyl)anthranilate = 1-(2-carboxyphenylamino)-1-deoxy-D-ribulose 5-phosphate</text>
        <dbReference type="Rhea" id="RHEA:21540"/>
        <dbReference type="ChEBI" id="CHEBI:18277"/>
        <dbReference type="ChEBI" id="CHEBI:58613"/>
        <dbReference type="EC" id="5.3.1.24"/>
    </reaction>
</comment>
<dbReference type="RefSeq" id="WP_259095396.1">
    <property type="nucleotide sequence ID" value="NZ_CP130454.1"/>
</dbReference>
<evidence type="ECO:0000259" key="10">
    <source>
        <dbReference type="Pfam" id="PF00697"/>
    </source>
</evidence>
<keyword evidence="7 9" id="KW-0057">Aromatic amino acid biosynthesis</keyword>
<accession>A0ABT2EQK9</accession>
<evidence type="ECO:0000256" key="8">
    <source>
        <dbReference type="ARBA" id="ARBA00023235"/>
    </source>
</evidence>
<protein>
    <recommendedName>
        <fullName evidence="4 9">N-(5'-phosphoribosyl)anthranilate isomerase</fullName>
        <shortName evidence="9">PRAI</shortName>
        <ecNumber evidence="3 9">5.3.1.24</ecNumber>
    </recommendedName>
</protein>
<comment type="caution">
    <text evidence="11">The sequence shown here is derived from an EMBL/GenBank/DDBJ whole genome shotgun (WGS) entry which is preliminary data.</text>
</comment>
<evidence type="ECO:0000256" key="9">
    <source>
        <dbReference type="HAMAP-Rule" id="MF_00135"/>
    </source>
</evidence>
<dbReference type="InterPro" id="IPR001240">
    <property type="entry name" value="PRAI_dom"/>
</dbReference>
<keyword evidence="12" id="KW-1185">Reference proteome</keyword>
<evidence type="ECO:0000256" key="5">
    <source>
        <dbReference type="ARBA" id="ARBA00022605"/>
    </source>
</evidence>
<dbReference type="Gene3D" id="3.20.20.70">
    <property type="entry name" value="Aldolase class I"/>
    <property type="match status" value="1"/>
</dbReference>
<dbReference type="SUPFAM" id="SSF51366">
    <property type="entry name" value="Ribulose-phoshate binding barrel"/>
    <property type="match status" value="1"/>
</dbReference>
<feature type="domain" description="N-(5'phosphoribosyl) anthranilate isomerase (PRAI)" evidence="10">
    <location>
        <begin position="5"/>
        <end position="214"/>
    </location>
</feature>
<evidence type="ECO:0000313" key="11">
    <source>
        <dbReference type="EMBL" id="MCS3919195.1"/>
    </source>
</evidence>
<comment type="similarity">
    <text evidence="9">Belongs to the TrpF family.</text>
</comment>
<dbReference type="GO" id="GO:0004640">
    <property type="term" value="F:phosphoribosylanthranilate isomerase activity"/>
    <property type="evidence" value="ECO:0007669"/>
    <property type="project" value="UniProtKB-EC"/>
</dbReference>
<dbReference type="EMBL" id="JANUCP010000002">
    <property type="protein sequence ID" value="MCS3919195.1"/>
    <property type="molecule type" value="Genomic_DNA"/>
</dbReference>
<dbReference type="InterPro" id="IPR011060">
    <property type="entry name" value="RibuloseP-bd_barrel"/>
</dbReference>
<sequence length="219" mass="23266">MSVKVKICGLTRTEDVRVACEAGADFCGVVVEVPKSPRSQTREQARLLFEKATAATVAVTRSKSLDELVELVRFLSPFALQLHGDETPELVAALKGKVNCRIWKALPLPPATEKSLAQPLLEQIQNFAKAGCDAFVLDTVSTGGFGGTGVVASWEIAADLVRLSDIPCFLAGGLTPENVKEAVAAVKPYGVDVSSGVETLPGVKDPEKVRLFCQRAKGS</sequence>
<evidence type="ECO:0000256" key="7">
    <source>
        <dbReference type="ARBA" id="ARBA00023141"/>
    </source>
</evidence>
<dbReference type="Pfam" id="PF00697">
    <property type="entry name" value="PRAI"/>
    <property type="match status" value="1"/>
</dbReference>
<comment type="pathway">
    <text evidence="2 9">Amino-acid biosynthesis; L-tryptophan biosynthesis; L-tryptophan from chorismate: step 3/5.</text>
</comment>
<evidence type="ECO:0000256" key="1">
    <source>
        <dbReference type="ARBA" id="ARBA00001164"/>
    </source>
</evidence>
<dbReference type="InterPro" id="IPR013785">
    <property type="entry name" value="Aldolase_TIM"/>
</dbReference>
<dbReference type="HAMAP" id="MF_00135">
    <property type="entry name" value="PRAI"/>
    <property type="match status" value="1"/>
</dbReference>
<gene>
    <name evidence="9" type="primary">trpF</name>
    <name evidence="11" type="ORF">M2350_001595</name>
</gene>
<name>A0ABT2EQK9_9BACT</name>
<dbReference type="PANTHER" id="PTHR42894:SF1">
    <property type="entry name" value="N-(5'-PHOSPHORIBOSYL)ANTHRANILATE ISOMERASE"/>
    <property type="match status" value="1"/>
</dbReference>
<dbReference type="PANTHER" id="PTHR42894">
    <property type="entry name" value="N-(5'-PHOSPHORIBOSYL)ANTHRANILATE ISOMERASE"/>
    <property type="match status" value="1"/>
</dbReference>
<reference evidence="11 12" key="1">
    <citation type="submission" date="2022-08" db="EMBL/GenBank/DDBJ databases">
        <title>Bacterial and archaeal communities from various locations to study Microbial Dark Matter (Phase II).</title>
        <authorList>
            <person name="Stepanauskas R."/>
        </authorList>
    </citation>
    <scope>NUCLEOTIDE SEQUENCE [LARGE SCALE GENOMIC DNA]</scope>
    <source>
        <strain evidence="11 12">PD1</strain>
    </source>
</reference>
<dbReference type="EC" id="5.3.1.24" evidence="3 9"/>
<organism evidence="11 12">
    <name type="scientific">Candidatus Fervidibacter sacchari</name>
    <dbReference type="NCBI Taxonomy" id="1448929"/>
    <lineage>
        <taxon>Bacteria</taxon>
        <taxon>Candidatus Fervidibacterota</taxon>
        <taxon>Candidatus Fervidibacter</taxon>
    </lineage>
</organism>
<keyword evidence="6 9" id="KW-0822">Tryptophan biosynthesis</keyword>
<evidence type="ECO:0000256" key="6">
    <source>
        <dbReference type="ARBA" id="ARBA00022822"/>
    </source>
</evidence>